<reference evidence="6 7" key="1">
    <citation type="submission" date="2020-04" db="EMBL/GenBank/DDBJ databases">
        <authorList>
            <person name="Laetsch R D."/>
            <person name="Stevens L."/>
            <person name="Kumar S."/>
            <person name="Blaxter L. M."/>
        </authorList>
    </citation>
    <scope>NUCLEOTIDE SEQUENCE [LARGE SCALE GENOMIC DNA]</scope>
</reference>
<organism evidence="6 7">
    <name type="scientific">Caenorhabditis bovis</name>
    <dbReference type="NCBI Taxonomy" id="2654633"/>
    <lineage>
        <taxon>Eukaryota</taxon>
        <taxon>Metazoa</taxon>
        <taxon>Ecdysozoa</taxon>
        <taxon>Nematoda</taxon>
        <taxon>Chromadorea</taxon>
        <taxon>Rhabditida</taxon>
        <taxon>Rhabditina</taxon>
        <taxon>Rhabditomorpha</taxon>
        <taxon>Rhabditoidea</taxon>
        <taxon>Rhabditidae</taxon>
        <taxon>Peloderinae</taxon>
        <taxon>Caenorhabditis</taxon>
    </lineage>
</organism>
<dbReference type="GO" id="GO:0009986">
    <property type="term" value="C:cell surface"/>
    <property type="evidence" value="ECO:0007669"/>
    <property type="project" value="InterPro"/>
</dbReference>
<dbReference type="AlphaFoldDB" id="A0A8S1F083"/>
<evidence type="ECO:0000256" key="4">
    <source>
        <dbReference type="ARBA" id="ARBA00022729"/>
    </source>
</evidence>
<dbReference type="PANTHER" id="PTHR21700">
    <property type="entry name" value="TRANSTHYRETIN-LIKE FAMILY PROTEIN-RELATED"/>
    <property type="match status" value="1"/>
</dbReference>
<comment type="subcellular location">
    <subcellularLocation>
        <location evidence="1">Secreted</location>
    </subcellularLocation>
</comment>
<evidence type="ECO:0000256" key="2">
    <source>
        <dbReference type="ARBA" id="ARBA00010112"/>
    </source>
</evidence>
<dbReference type="Proteomes" id="UP000494206">
    <property type="component" value="Unassembled WGS sequence"/>
</dbReference>
<dbReference type="InterPro" id="IPR001534">
    <property type="entry name" value="Transthyretin-like"/>
</dbReference>
<accession>A0A8S1F083</accession>
<dbReference type="OrthoDB" id="5813900at2759"/>
<evidence type="ECO:0000313" key="6">
    <source>
        <dbReference type="EMBL" id="CAB3405072.1"/>
    </source>
</evidence>
<comment type="caution">
    <text evidence="6">The sequence shown here is derived from an EMBL/GenBank/DDBJ whole genome shotgun (WGS) entry which is preliminary data.</text>
</comment>
<dbReference type="Gene3D" id="2.60.40.3330">
    <property type="match status" value="1"/>
</dbReference>
<dbReference type="GO" id="GO:0005576">
    <property type="term" value="C:extracellular region"/>
    <property type="evidence" value="ECO:0007669"/>
    <property type="project" value="UniProtKB-SubCell"/>
</dbReference>
<feature type="signal peptide" evidence="5">
    <location>
        <begin position="1"/>
        <end position="16"/>
    </location>
</feature>
<sequence length="137" mass="15879">MRQALILSAIFAICFSDSSIRVRGAFKCDGKPYPYAELQIINDRSFGYDVIKKQIASDHGGHFDIAGYVDSSKLTPFLHIWHRCWKNPDKPQYPCYRYFKIQIPEIFVSHTRIPTTTWDMGVIELHPDQDFETMDGC</sequence>
<gene>
    <name evidence="6" type="ORF">CBOVIS_LOCUS7315</name>
</gene>
<name>A0A8S1F083_9PELO</name>
<keyword evidence="7" id="KW-1185">Reference proteome</keyword>
<evidence type="ECO:0000256" key="5">
    <source>
        <dbReference type="SAM" id="SignalP"/>
    </source>
</evidence>
<dbReference type="InterPro" id="IPR038479">
    <property type="entry name" value="Transthyretin-like_sf"/>
</dbReference>
<feature type="chain" id="PRO_5035742058" evidence="5">
    <location>
        <begin position="17"/>
        <end position="137"/>
    </location>
</feature>
<evidence type="ECO:0000256" key="1">
    <source>
        <dbReference type="ARBA" id="ARBA00004613"/>
    </source>
</evidence>
<dbReference type="PANTHER" id="PTHR21700:SF24">
    <property type="entry name" value="TRANSTHYRETIN-LIKE FAMILY PROTEIN"/>
    <property type="match status" value="1"/>
</dbReference>
<keyword evidence="3" id="KW-0964">Secreted</keyword>
<evidence type="ECO:0000313" key="7">
    <source>
        <dbReference type="Proteomes" id="UP000494206"/>
    </source>
</evidence>
<evidence type="ECO:0000256" key="3">
    <source>
        <dbReference type="ARBA" id="ARBA00022525"/>
    </source>
</evidence>
<comment type="similarity">
    <text evidence="2">Belongs to the nematode transthyretin-like family.</text>
</comment>
<keyword evidence="4 5" id="KW-0732">Signal</keyword>
<proteinExistence type="inferred from homology"/>
<protein>
    <submittedName>
        <fullName evidence="6">Uncharacterized protein</fullName>
    </submittedName>
</protein>
<dbReference type="Pfam" id="PF01060">
    <property type="entry name" value="TTR-52"/>
    <property type="match status" value="1"/>
</dbReference>
<dbReference type="EMBL" id="CADEPM010000004">
    <property type="protein sequence ID" value="CAB3405072.1"/>
    <property type="molecule type" value="Genomic_DNA"/>
</dbReference>